<dbReference type="PANTHER" id="PTHR46652:SF3">
    <property type="entry name" value="LEUCINE-RICH REPEAT-CONTAINING PROTEIN 9"/>
    <property type="match status" value="1"/>
</dbReference>
<dbReference type="PANTHER" id="PTHR46652">
    <property type="entry name" value="LEUCINE-RICH REPEAT AND IQ DOMAIN-CONTAINING PROTEIN 1-RELATED"/>
    <property type="match status" value="1"/>
</dbReference>
<dbReference type="Pfam" id="PF00041">
    <property type="entry name" value="fn3"/>
    <property type="match status" value="3"/>
</dbReference>
<dbReference type="SUPFAM" id="SSF52075">
    <property type="entry name" value="Outer arm dynein light chain 1"/>
    <property type="match status" value="1"/>
</dbReference>
<dbReference type="InterPro" id="IPR003591">
    <property type="entry name" value="Leu-rich_rpt_typical-subtyp"/>
</dbReference>
<keyword evidence="2" id="KW-0677">Repeat</keyword>
<dbReference type="Pfam" id="PF12799">
    <property type="entry name" value="LRR_4"/>
    <property type="match status" value="4"/>
</dbReference>
<dbReference type="SUPFAM" id="SSF49265">
    <property type="entry name" value="Fibronectin type III"/>
    <property type="match status" value="2"/>
</dbReference>
<dbReference type="InterPro" id="IPR001611">
    <property type="entry name" value="Leu-rich_rpt"/>
</dbReference>
<protein>
    <recommendedName>
        <fullName evidence="3">Fibronectin type-III domain-containing protein</fullName>
    </recommendedName>
</protein>
<dbReference type="SMART" id="SM00365">
    <property type="entry name" value="LRR_SD22"/>
    <property type="match status" value="11"/>
</dbReference>
<feature type="domain" description="Fibronectin type-III" evidence="3">
    <location>
        <begin position="39"/>
        <end position="124"/>
    </location>
</feature>
<dbReference type="InterPro" id="IPR013783">
    <property type="entry name" value="Ig-like_fold"/>
</dbReference>
<evidence type="ECO:0000259" key="3">
    <source>
        <dbReference type="PROSITE" id="PS50853"/>
    </source>
</evidence>
<dbReference type="Gene3D" id="3.80.10.10">
    <property type="entry name" value="Ribonuclease Inhibitor"/>
    <property type="match status" value="2"/>
</dbReference>
<accession>A0A7V3RDY0</accession>
<sequence length="1054" mass="115685">MFLNGGIKLKKVSLWSFIFLSVLVLALVLSSCSMFVASAPTNLSAVALSSQSVQLSWNSTAKEFVIYRGLSSNGTFVQIATSNATNYTDTGLTPSTTYFYQVKAKNQYGLSASSKTVSVTTLMAAPQPPVLNVTAFSTDTISLSWSESSTGIQQFKIYRASGDSAFAQLQIFPGNVLSYTDKHLTPVTTYTYRMIATNEGGNSSFSNTVVQMTNGLPPKAPTELSVTSYSTNTINLLWKNNSKSEKGFELYQSTSTSLTGEVTKVGSEVTSYSATGLIPNTTYIYRVRAFNKWGYSDFSNIVAQMTKGAGTYFPVKNGKVDRVEISMGTPLIDQLGENPSQKAFEGFFSSFWYDFSTLSKPSLTTQPSSLTIKEDVIYEATGTSANSTMINYQMKIPEAYAGKPRKMETLLFNISKESSTVFFDGIPLIDNGLTGNASGTALLSSPKGVFERTSSYVSLSVGTSTYNDVLKVDLVLNNLKREFYFAHDVGIIKLNDYLLNQQKIWKFISGMTVVEPNISNFEYNPEPATIIAPKMTDLATSTQITMTWQSTSTNVKYDLYLEKMGEWVKEIGSATKTYFNFEKLPTGVYTWMVVSKNASGLSTVSRVATFTVNMGEKVTFKDHNLEQLIRTLIGIPEGPLYTSELLGIKVLSNNWPSPDSAITSLDGIQYLKNLQKLELVGNDITDLSPLKYLKDLKELNLSHNSISDITPLASLTNLEELDLSYNKISEISPLASLTNLKTLNLSNNMIKDISVISGLKNLQVLDLSSNSVKDVTPLKGIGQSLLSLDISYNPIPASQLGFIQSWTQLHNLGMGGFNLKNSEITFLSKFTNLTSLDLGFNRISNITPLASLTSLQSLFLYSNLISDVSPLSNLKNLEWLNIGSNLISDVSPIGGLKKLTFLDLSLNRISNISPLTDLSNLETLDLNFNRITLNYTPTFASMLHLLWIMLDSNEISNFSILSTAPDLWILDIASNNISDLSPLSNMNDLLRVDLESNEIKDMGSIVSNLNLGIGSIVNVKNNYLNLSASNILNEINTLEGRGVNVLYQPQNSAQ</sequence>
<evidence type="ECO:0000256" key="2">
    <source>
        <dbReference type="ARBA" id="ARBA00022737"/>
    </source>
</evidence>
<evidence type="ECO:0000313" key="4">
    <source>
        <dbReference type="EMBL" id="HGE74908.1"/>
    </source>
</evidence>
<proteinExistence type="predicted"/>
<dbReference type="AlphaFoldDB" id="A0A7V3RDY0"/>
<feature type="domain" description="Fibronectin type-III" evidence="3">
    <location>
        <begin position="125"/>
        <end position="219"/>
    </location>
</feature>
<keyword evidence="1" id="KW-0433">Leucine-rich repeat</keyword>
<organism evidence="4">
    <name type="scientific">Mesoaciditoga lauensis</name>
    <dbReference type="NCBI Taxonomy" id="1495039"/>
    <lineage>
        <taxon>Bacteria</taxon>
        <taxon>Thermotogati</taxon>
        <taxon>Thermotogota</taxon>
        <taxon>Thermotogae</taxon>
        <taxon>Mesoaciditogales</taxon>
        <taxon>Mesoaciditogaceae</taxon>
        <taxon>Mesoaciditoga</taxon>
    </lineage>
</organism>
<comment type="caution">
    <text evidence="4">The sequence shown here is derived from an EMBL/GenBank/DDBJ whole genome shotgun (WGS) entry which is preliminary data.</text>
</comment>
<dbReference type="SMART" id="SM00060">
    <property type="entry name" value="FN3"/>
    <property type="match status" value="4"/>
</dbReference>
<evidence type="ECO:0000256" key="1">
    <source>
        <dbReference type="ARBA" id="ARBA00022614"/>
    </source>
</evidence>
<dbReference type="SUPFAM" id="SSF52058">
    <property type="entry name" value="L domain-like"/>
    <property type="match status" value="1"/>
</dbReference>
<gene>
    <name evidence="4" type="ORF">ENX73_02140</name>
</gene>
<dbReference type="InterPro" id="IPR036116">
    <property type="entry name" value="FN3_sf"/>
</dbReference>
<dbReference type="CDD" id="cd00063">
    <property type="entry name" value="FN3"/>
    <property type="match status" value="3"/>
</dbReference>
<dbReference type="InterPro" id="IPR050836">
    <property type="entry name" value="SDS22/Internalin_LRR"/>
</dbReference>
<dbReference type="SMART" id="SM00369">
    <property type="entry name" value="LRR_TYP"/>
    <property type="match status" value="9"/>
</dbReference>
<feature type="domain" description="Fibronectin type-III" evidence="3">
    <location>
        <begin position="220"/>
        <end position="309"/>
    </location>
</feature>
<dbReference type="InterPro" id="IPR032675">
    <property type="entry name" value="LRR_dom_sf"/>
</dbReference>
<dbReference type="EMBL" id="DTPE01000090">
    <property type="protein sequence ID" value="HGE74908.1"/>
    <property type="molecule type" value="Genomic_DNA"/>
</dbReference>
<dbReference type="PROSITE" id="PS50853">
    <property type="entry name" value="FN3"/>
    <property type="match status" value="3"/>
</dbReference>
<dbReference type="PROSITE" id="PS51450">
    <property type="entry name" value="LRR"/>
    <property type="match status" value="10"/>
</dbReference>
<dbReference type="PRINTS" id="PR00019">
    <property type="entry name" value="LEURICHRPT"/>
</dbReference>
<name>A0A7V3RDY0_9BACT</name>
<dbReference type="InterPro" id="IPR003961">
    <property type="entry name" value="FN3_dom"/>
</dbReference>
<dbReference type="Gene3D" id="2.60.40.10">
    <property type="entry name" value="Immunoglobulins"/>
    <property type="match status" value="4"/>
</dbReference>
<dbReference type="InterPro" id="IPR025875">
    <property type="entry name" value="Leu-rich_rpt_4"/>
</dbReference>
<reference evidence="4" key="1">
    <citation type="journal article" date="2020" name="mSystems">
        <title>Genome- and Community-Level Interaction Insights into Carbon Utilization and Element Cycling Functions of Hydrothermarchaeota in Hydrothermal Sediment.</title>
        <authorList>
            <person name="Zhou Z."/>
            <person name="Liu Y."/>
            <person name="Xu W."/>
            <person name="Pan J."/>
            <person name="Luo Z.H."/>
            <person name="Li M."/>
        </authorList>
    </citation>
    <scope>NUCLEOTIDE SEQUENCE [LARGE SCALE GENOMIC DNA]</scope>
    <source>
        <strain evidence="4">SpSt-966</strain>
    </source>
</reference>